<protein>
    <submittedName>
        <fullName evidence="1">Glycogen phosphorylase</fullName>
    </submittedName>
</protein>
<sequence>MSQPQHSDFQTAVPGHVRAAAGVSPSAATNRKFWSGLSSSVMEQIADNWEATRNAYSAARQQHYFSAEFLQGRALLNNLTNVGLVAEARAATKAAGHELSDVLEAEHDAALGNGGLGRLAACFLDSAVTQNYPVTGYGLLYRYGLFRQSFDNGFQREEPDAWMENGYDFIIRRASEQRLVHFDDMDVRAIPYDMPITGYGTDNVGTLRLWKSEPIDEFDYDAFNSQRFTEAIVERERVMDICRVLYPNDTTYEGKVLRVRQQYFFVSASLQQMIDNYIEHHGEDLTGFAEYNCIQLNDTHPVLAIPELLRLLLDEHGMGWDEAWKVVTETFAYTNHTVLAEALESWEISIFQKLFWRIWELVEEIDRRFREDMAQRGLDQGRIDYMAPVSDGHVHMAWIACYAAYSINGVAALHTEIIKADTLSEWYELWPEKFNNKTNGVTPRRWLRMCNPRLSDLLTEQAGSDAWVTDLTELAKLDSLAEDEKVLRQLINIKRANKQDFAAWIEAHQGATVDPDSIFDVQIKRLHEYKRQLMNALYILDLYFRIKVDGETVPKRTFIFGAKAAPGYVRAKAIIKLINTIGDLVNNDPATKDVLNVVFVENYNVSPAEHIIPAADVSEQISVAGKEASGTSNMKFMMNGALTLGTMDGANVEIVEAVGEENAYIFGARNEEIPQLRAEYNPGELYNTVPGLSRVLDAFTDGTLGSENAGMFGDLRSSLLDGFGEHAQDTYYVLGDFADYRETRDRMAADYDADEMAWAKKAWLNICYSGRFSSDRTIADYANEVWKLAPTPISNV</sequence>
<keyword evidence="2" id="KW-1185">Reference proteome</keyword>
<organism evidence="1 2">
    <name type="scientific">Corynebacterium minutissimum</name>
    <dbReference type="NCBI Taxonomy" id="38301"/>
    <lineage>
        <taxon>Bacteria</taxon>
        <taxon>Bacillati</taxon>
        <taxon>Actinomycetota</taxon>
        <taxon>Actinomycetes</taxon>
        <taxon>Mycobacteriales</taxon>
        <taxon>Corynebacteriaceae</taxon>
        <taxon>Corynebacterium</taxon>
    </lineage>
</organism>
<reference evidence="1" key="1">
    <citation type="submission" date="2015-04" db="EMBL/GenBank/DDBJ databases">
        <title>Draft Genome Sequences of Three Species of Emerging Human-Pathogenic Corynebacteria.</title>
        <authorList>
            <person name="Pacheco L.G."/>
            <person name="Mattos-Guaraldi A.L."/>
            <person name="Santos C.S."/>
            <person name="Veras A.O."/>
            <person name="Guimaraes L.C."/>
            <person name="Abreu V."/>
            <person name="Pereira F.L."/>
            <person name="Soares S.C."/>
            <person name="Dorella F.A."/>
            <person name="Carvalho A.F."/>
            <person name="Leal C.G."/>
            <person name="Figueiredo H.C."/>
            <person name="Ramos J.N."/>
            <person name="Vieira V."/>
            <person name="Farfour E."/>
            <person name="Guiso N."/>
            <person name="Hirata R.Jr."/>
            <person name="Ramos R.T."/>
            <person name="Azevedo V."/>
            <person name="Silva A."/>
        </authorList>
    </citation>
    <scope>NUCLEOTIDE SEQUENCE</scope>
    <source>
        <strain evidence="1">1941</strain>
    </source>
</reference>
<evidence type="ECO:0000313" key="1">
    <source>
        <dbReference type="EMBL" id="KKO80259.1"/>
    </source>
</evidence>
<evidence type="ECO:0000313" key="2">
    <source>
        <dbReference type="Proteomes" id="UP000034245"/>
    </source>
</evidence>
<gene>
    <name evidence="1" type="ORF">WU87_05680</name>
</gene>
<accession>A0ACC4UBF9</accession>
<dbReference type="Proteomes" id="UP000034245">
    <property type="component" value="Unassembled WGS sequence"/>
</dbReference>
<proteinExistence type="predicted"/>
<name>A0ACC4UBF9_9CORY</name>
<dbReference type="EMBL" id="LAYQ01000012">
    <property type="protein sequence ID" value="KKO80259.1"/>
    <property type="molecule type" value="Genomic_DNA"/>
</dbReference>
<comment type="caution">
    <text evidence="1">The sequence shown here is derived from an EMBL/GenBank/DDBJ whole genome shotgun (WGS) entry which is preliminary data.</text>
</comment>